<protein>
    <submittedName>
        <fullName evidence="1">Uncharacterized protein</fullName>
    </submittedName>
</protein>
<keyword evidence="2" id="KW-1185">Reference proteome</keyword>
<name>A0A7Y0EL64_9CLOT</name>
<dbReference type="RefSeq" id="WP_169299012.1">
    <property type="nucleotide sequence ID" value="NZ_JABBNI010000036.1"/>
</dbReference>
<dbReference type="EMBL" id="JABBNI010000036">
    <property type="protein sequence ID" value="NMM64435.1"/>
    <property type="molecule type" value="Genomic_DNA"/>
</dbReference>
<gene>
    <name evidence="1" type="ORF">HBE96_17595</name>
</gene>
<sequence length="154" mass="17396">MSIKLDCNNSINKVVNNTYKKTCNEVSTNFETTIKKAKTTFFEVYEKKAEDSDFKFLSNAPANVKKAWNATWNSLQPEGRMDLIVGMIELQYMNPKCPNKPIIDNVNGFKDSISSFISDIISMDKSGLSSGHQETHKGVIDALSKLEEELNKYN</sequence>
<reference evidence="1 2" key="1">
    <citation type="submission" date="2020-06" db="EMBL/GenBank/DDBJ databases">
        <title>Complete Genome Sequence of Clostridium muelleri sp. nov. P21T, an Acid-Alcohol Producing Acetogen Isolated from Old Hay.</title>
        <authorList>
            <person name="Duncan K.E."/>
            <person name="Tanner R.S."/>
        </authorList>
    </citation>
    <scope>NUCLEOTIDE SEQUENCE [LARGE SCALE GENOMIC DNA]</scope>
    <source>
        <strain evidence="1 2">P21</strain>
    </source>
</reference>
<dbReference type="AlphaFoldDB" id="A0A7Y0EL64"/>
<dbReference type="Proteomes" id="UP000537131">
    <property type="component" value="Unassembled WGS sequence"/>
</dbReference>
<evidence type="ECO:0000313" key="2">
    <source>
        <dbReference type="Proteomes" id="UP000537131"/>
    </source>
</evidence>
<proteinExistence type="predicted"/>
<organism evidence="1 2">
    <name type="scientific">Clostridium muellerianum</name>
    <dbReference type="NCBI Taxonomy" id="2716538"/>
    <lineage>
        <taxon>Bacteria</taxon>
        <taxon>Bacillati</taxon>
        <taxon>Bacillota</taxon>
        <taxon>Clostridia</taxon>
        <taxon>Eubacteriales</taxon>
        <taxon>Clostridiaceae</taxon>
        <taxon>Clostridium</taxon>
    </lineage>
</organism>
<accession>A0A7Y0EL64</accession>
<comment type="caution">
    <text evidence="1">The sequence shown here is derived from an EMBL/GenBank/DDBJ whole genome shotgun (WGS) entry which is preliminary data.</text>
</comment>
<evidence type="ECO:0000313" key="1">
    <source>
        <dbReference type="EMBL" id="NMM64435.1"/>
    </source>
</evidence>